<keyword evidence="1" id="KW-0472">Membrane</keyword>
<proteinExistence type="predicted"/>
<dbReference type="Proteomes" id="UP000288812">
    <property type="component" value="Unassembled WGS sequence"/>
</dbReference>
<sequence>MKKILRYVSFVFTMIFDLVPINSALVKEDITIKVNGSEIKLDVAPFMQKGRVVVSVRSIGEEVIFEDKNFNVRLIIIFIIKGDIILKSNTNLKLFEIVQRKHTGGKNK</sequence>
<evidence type="ECO:0000313" key="4">
    <source>
        <dbReference type="Proteomes" id="UP000288812"/>
    </source>
</evidence>
<dbReference type="InterPro" id="IPR036582">
    <property type="entry name" value="Mao_N_sf"/>
</dbReference>
<comment type="caution">
    <text evidence="3">The sequence shown here is derived from an EMBL/GenBank/DDBJ whole genome shotgun (WGS) entry which is preliminary data.</text>
</comment>
<dbReference type="SUPFAM" id="SSF55383">
    <property type="entry name" value="Copper amine oxidase, domain N"/>
    <property type="match status" value="1"/>
</dbReference>
<dbReference type="RefSeq" id="WP_127724527.1">
    <property type="nucleotide sequence ID" value="NZ_RLIH01000007.1"/>
</dbReference>
<gene>
    <name evidence="3" type="ORF">EF514_06040</name>
</gene>
<evidence type="ECO:0000313" key="3">
    <source>
        <dbReference type="EMBL" id="RVU54661.1"/>
    </source>
</evidence>
<dbReference type="EMBL" id="RLIH01000007">
    <property type="protein sequence ID" value="RVU54661.1"/>
    <property type="molecule type" value="Genomic_DNA"/>
</dbReference>
<dbReference type="Gene3D" id="3.30.457.10">
    <property type="entry name" value="Copper amine oxidase-like, N-terminal domain"/>
    <property type="match status" value="1"/>
</dbReference>
<reference evidence="3 4" key="1">
    <citation type="submission" date="2018-11" db="EMBL/GenBank/DDBJ databases">
        <title>Genome sequencing and assembly of Anaerosphaera sp. nov., GS7-6-2.</title>
        <authorList>
            <person name="Rettenmaier R."/>
            <person name="Liebl W."/>
            <person name="Zverlov V."/>
        </authorList>
    </citation>
    <scope>NUCLEOTIDE SEQUENCE [LARGE SCALE GENOMIC DNA]</scope>
    <source>
        <strain evidence="3 4">GS7-6-2</strain>
    </source>
</reference>
<evidence type="ECO:0000259" key="2">
    <source>
        <dbReference type="Pfam" id="PF07833"/>
    </source>
</evidence>
<name>A0A437S6P1_9FIRM</name>
<keyword evidence="1" id="KW-1133">Transmembrane helix</keyword>
<protein>
    <recommendedName>
        <fullName evidence="2">Copper amine oxidase-like N-terminal domain-containing protein</fullName>
    </recommendedName>
</protein>
<keyword evidence="1" id="KW-0812">Transmembrane</keyword>
<feature type="transmembrane region" description="Helical" evidence="1">
    <location>
        <begin position="7"/>
        <end position="26"/>
    </location>
</feature>
<organism evidence="3 4">
    <name type="scientific">Anaerosphaera multitolerans</name>
    <dbReference type="NCBI Taxonomy" id="2487351"/>
    <lineage>
        <taxon>Bacteria</taxon>
        <taxon>Bacillati</taxon>
        <taxon>Bacillota</taxon>
        <taxon>Tissierellia</taxon>
        <taxon>Tissierellales</taxon>
        <taxon>Peptoniphilaceae</taxon>
        <taxon>Anaerosphaera</taxon>
    </lineage>
</organism>
<dbReference type="AlphaFoldDB" id="A0A437S6P1"/>
<keyword evidence="4" id="KW-1185">Reference proteome</keyword>
<accession>A0A437S6P1</accession>
<feature type="domain" description="Copper amine oxidase-like N-terminal" evidence="2">
    <location>
        <begin position="29"/>
        <end position="62"/>
    </location>
</feature>
<dbReference type="InterPro" id="IPR012854">
    <property type="entry name" value="Cu_amine_oxidase-like_N"/>
</dbReference>
<evidence type="ECO:0000256" key="1">
    <source>
        <dbReference type="SAM" id="Phobius"/>
    </source>
</evidence>
<dbReference type="Pfam" id="PF07833">
    <property type="entry name" value="Cu_amine_oxidN1"/>
    <property type="match status" value="1"/>
</dbReference>
<dbReference type="OrthoDB" id="5417016at2"/>